<accession>A0ABR8JXB0</accession>
<gene>
    <name evidence="2" type="ORF">IC234_16480</name>
</gene>
<dbReference type="NCBIfam" id="TIGR04183">
    <property type="entry name" value="Por_Secre_tail"/>
    <property type="match status" value="1"/>
</dbReference>
<keyword evidence="3" id="KW-1185">Reference proteome</keyword>
<evidence type="ECO:0000256" key="1">
    <source>
        <dbReference type="SAM" id="SignalP"/>
    </source>
</evidence>
<dbReference type="Proteomes" id="UP000606003">
    <property type="component" value="Unassembled WGS sequence"/>
</dbReference>
<evidence type="ECO:0000313" key="3">
    <source>
        <dbReference type="Proteomes" id="UP000606003"/>
    </source>
</evidence>
<dbReference type="RefSeq" id="WP_190926713.1">
    <property type="nucleotide sequence ID" value="NZ_JACXAC010000005.1"/>
</dbReference>
<dbReference type="EMBL" id="JACXAC010000005">
    <property type="protein sequence ID" value="MBD2723725.1"/>
    <property type="molecule type" value="Genomic_DNA"/>
</dbReference>
<comment type="caution">
    <text evidence="2">The sequence shown here is derived from an EMBL/GenBank/DDBJ whole genome shotgun (WGS) entry which is preliminary data.</text>
</comment>
<feature type="signal peptide" evidence="1">
    <location>
        <begin position="1"/>
        <end position="34"/>
    </location>
</feature>
<organism evidence="2 3">
    <name type="scientific">Hymenobacter armeniacus</name>
    <dbReference type="NCBI Taxonomy" id="2771358"/>
    <lineage>
        <taxon>Bacteria</taxon>
        <taxon>Pseudomonadati</taxon>
        <taxon>Bacteroidota</taxon>
        <taxon>Cytophagia</taxon>
        <taxon>Cytophagales</taxon>
        <taxon>Hymenobacteraceae</taxon>
        <taxon>Hymenobacter</taxon>
    </lineage>
</organism>
<feature type="chain" id="PRO_5046619331" evidence="1">
    <location>
        <begin position="35"/>
        <end position="123"/>
    </location>
</feature>
<protein>
    <submittedName>
        <fullName evidence="2">T9SS type A sorting domain-containing protein</fullName>
    </submittedName>
</protein>
<evidence type="ECO:0000313" key="2">
    <source>
        <dbReference type="EMBL" id="MBD2723725.1"/>
    </source>
</evidence>
<proteinExistence type="predicted"/>
<sequence length="123" mass="12903">MLSSFASSRTLSSGRQLALPLPLMLLLTGPVAHAQAPEALSEVGLYPNPAHIRATVEVPAVPGATRASVRLLDAQGTVVFEQPVSLLETGGTTEVPLLGRAPGLYRVQVQVGELRVAKTLKVE</sequence>
<dbReference type="InterPro" id="IPR026444">
    <property type="entry name" value="Secre_tail"/>
</dbReference>
<reference evidence="2 3" key="1">
    <citation type="submission" date="2020-09" db="EMBL/GenBank/DDBJ databases">
        <authorList>
            <person name="Kim M.K."/>
        </authorList>
    </citation>
    <scope>NUCLEOTIDE SEQUENCE [LARGE SCALE GENOMIC DNA]</scope>
    <source>
        <strain evidence="2 3">BT189</strain>
    </source>
</reference>
<keyword evidence="1" id="KW-0732">Signal</keyword>
<name>A0ABR8JXB0_9BACT</name>